<dbReference type="PROSITE" id="PS51029">
    <property type="entry name" value="MADF"/>
    <property type="match status" value="1"/>
</dbReference>
<feature type="domain" description="MADF" evidence="2">
    <location>
        <begin position="168"/>
        <end position="262"/>
    </location>
</feature>
<feature type="region of interest" description="Disordered" evidence="1">
    <location>
        <begin position="296"/>
        <end position="351"/>
    </location>
</feature>
<dbReference type="EMBL" id="JAWQEG010000887">
    <property type="protein sequence ID" value="KAK3884383.1"/>
    <property type="molecule type" value="Genomic_DNA"/>
</dbReference>
<evidence type="ECO:0000256" key="1">
    <source>
        <dbReference type="SAM" id="MobiDB-lite"/>
    </source>
</evidence>
<dbReference type="SMART" id="SM00595">
    <property type="entry name" value="MADF"/>
    <property type="match status" value="2"/>
</dbReference>
<proteinExistence type="predicted"/>
<feature type="region of interest" description="Disordered" evidence="1">
    <location>
        <begin position="81"/>
        <end position="101"/>
    </location>
</feature>
<keyword evidence="5" id="KW-1185">Reference proteome</keyword>
<dbReference type="GO" id="GO:0005667">
    <property type="term" value="C:transcription regulator complex"/>
    <property type="evidence" value="ECO:0007669"/>
    <property type="project" value="TreeGrafter"/>
</dbReference>
<sequence>MSKSEVPWTEDSEASLVRHVKDKSYLWDYRDPLYHKKSLRKEVFDDTAVRLRQEFVQLRDLTGDDVRLKFKVLKSSFVPPVKKNQNGSSGMEGTTTPDTRWHTTPDNRWQQMFDHSAFISDSLPNEVIHSTFSSPAPEKVVPGVYYVSKPELEESTQRILWSREAEISLIEKIREYPALWDYTHSNFMKKNLRREQFTEVARFLMEHYPDIGYLTSDNVRLKFGNLKAYYIKEKKKVMTPEGIRPPKWDLFTRLMFLDCGGADIAAAASLHHLSQSFNVRSLEVGDEGLAMFMENPEMMDSSDDESKVRLDGEENTASSLSKQNSSMSSTPKEEMVFTASSEQQLSGNTSETIKIKQDIKEGSDHSCSDDEGGWGVNGAENIPIPEISLHSGHSSPSSITRTRPSVKRKRVEVKMIKDNQVPCSVEESKYVPDFEYGIGLAISNQLRTLPENKKLLCATKMLELIHNMKYQE</sequence>
<evidence type="ECO:0000313" key="3">
    <source>
        <dbReference type="EMBL" id="KAK3854497.1"/>
    </source>
</evidence>
<dbReference type="GO" id="GO:0006357">
    <property type="term" value="P:regulation of transcription by RNA polymerase II"/>
    <property type="evidence" value="ECO:0007669"/>
    <property type="project" value="TreeGrafter"/>
</dbReference>
<reference evidence="3" key="1">
    <citation type="submission" date="2023-10" db="EMBL/GenBank/DDBJ databases">
        <title>Genome assemblies of two species of porcelain crab, Petrolisthes cinctipes and Petrolisthes manimaculis (Anomura: Porcellanidae).</title>
        <authorList>
            <person name="Angst P."/>
        </authorList>
    </citation>
    <scope>NUCLEOTIDE SEQUENCE</scope>
    <source>
        <strain evidence="3">PB745_01</strain>
        <tissue evidence="3">Gill</tissue>
    </source>
</reference>
<protein>
    <recommendedName>
        <fullName evidence="2">MADF domain-containing protein</fullName>
    </recommendedName>
</protein>
<dbReference type="Proteomes" id="UP001286313">
    <property type="component" value="Unassembled WGS sequence"/>
</dbReference>
<feature type="compositionally biased region" description="Polar residues" evidence="1">
    <location>
        <begin position="83"/>
        <end position="93"/>
    </location>
</feature>
<dbReference type="PANTHER" id="PTHR12243:SF67">
    <property type="entry name" value="COREPRESSOR OF PANGOLIN, ISOFORM A-RELATED"/>
    <property type="match status" value="1"/>
</dbReference>
<organism evidence="3 5">
    <name type="scientific">Petrolisthes cinctipes</name>
    <name type="common">Flat porcelain crab</name>
    <dbReference type="NCBI Taxonomy" id="88211"/>
    <lineage>
        <taxon>Eukaryota</taxon>
        <taxon>Metazoa</taxon>
        <taxon>Ecdysozoa</taxon>
        <taxon>Arthropoda</taxon>
        <taxon>Crustacea</taxon>
        <taxon>Multicrustacea</taxon>
        <taxon>Malacostraca</taxon>
        <taxon>Eumalacostraca</taxon>
        <taxon>Eucarida</taxon>
        <taxon>Decapoda</taxon>
        <taxon>Pleocyemata</taxon>
        <taxon>Anomura</taxon>
        <taxon>Galatheoidea</taxon>
        <taxon>Porcellanidae</taxon>
        <taxon>Petrolisthes</taxon>
    </lineage>
</organism>
<accession>A0AAE1BPB3</accession>
<dbReference type="InterPro" id="IPR006578">
    <property type="entry name" value="MADF-dom"/>
</dbReference>
<dbReference type="AlphaFoldDB" id="A0AAE1BPB3"/>
<dbReference type="EMBL" id="JAWQEG010006553">
    <property type="protein sequence ID" value="KAK3854497.1"/>
    <property type="molecule type" value="Genomic_DNA"/>
</dbReference>
<feature type="compositionally biased region" description="Low complexity" evidence="1">
    <location>
        <begin position="318"/>
        <end position="329"/>
    </location>
</feature>
<dbReference type="PANTHER" id="PTHR12243">
    <property type="entry name" value="MADF DOMAIN TRANSCRIPTION FACTOR"/>
    <property type="match status" value="1"/>
</dbReference>
<comment type="caution">
    <text evidence="3">The sequence shown here is derived from an EMBL/GenBank/DDBJ whole genome shotgun (WGS) entry which is preliminary data.</text>
</comment>
<evidence type="ECO:0000259" key="2">
    <source>
        <dbReference type="PROSITE" id="PS51029"/>
    </source>
</evidence>
<gene>
    <name evidence="4" type="ORF">Pcinc_011338</name>
    <name evidence="3" type="ORF">Pcinc_039027</name>
</gene>
<dbReference type="GO" id="GO:0005634">
    <property type="term" value="C:nucleus"/>
    <property type="evidence" value="ECO:0007669"/>
    <property type="project" value="TreeGrafter"/>
</dbReference>
<dbReference type="InterPro" id="IPR039353">
    <property type="entry name" value="TF_Adf1"/>
</dbReference>
<evidence type="ECO:0000313" key="5">
    <source>
        <dbReference type="Proteomes" id="UP001286313"/>
    </source>
</evidence>
<dbReference type="Pfam" id="PF10545">
    <property type="entry name" value="MADF_DNA_bdg"/>
    <property type="match status" value="2"/>
</dbReference>
<feature type="compositionally biased region" description="Polar residues" evidence="1">
    <location>
        <begin position="338"/>
        <end position="351"/>
    </location>
</feature>
<evidence type="ECO:0000313" key="4">
    <source>
        <dbReference type="EMBL" id="KAK3884383.1"/>
    </source>
</evidence>
<name>A0AAE1BPB3_PETCI</name>